<proteinExistence type="inferred from homology"/>
<dbReference type="PANTHER" id="PTHR11717">
    <property type="entry name" value="LOW MOLECULAR WEIGHT PROTEIN TYROSINE PHOSPHATASE"/>
    <property type="match status" value="1"/>
</dbReference>
<dbReference type="PRINTS" id="PR00719">
    <property type="entry name" value="LMWPTPASE"/>
</dbReference>
<evidence type="ECO:0000313" key="6">
    <source>
        <dbReference type="Proteomes" id="UP001226577"/>
    </source>
</evidence>
<dbReference type="Gene3D" id="3.40.50.2300">
    <property type="match status" value="1"/>
</dbReference>
<dbReference type="InterPro" id="IPR050438">
    <property type="entry name" value="LMW_PTPase"/>
</dbReference>
<dbReference type="InterPro" id="IPR017867">
    <property type="entry name" value="Tyr_phospatase_low_mol_wt"/>
</dbReference>
<reference evidence="5 6" key="1">
    <citation type="submission" date="2023-07" db="EMBL/GenBank/DDBJ databases">
        <title>Sorghum-associated microbial communities from plants grown in Nebraska, USA.</title>
        <authorList>
            <person name="Schachtman D."/>
        </authorList>
    </citation>
    <scope>NUCLEOTIDE SEQUENCE [LARGE SCALE GENOMIC DNA]</scope>
    <source>
        <strain evidence="5 6">CC222</strain>
    </source>
</reference>
<feature type="domain" description="Phosphotyrosine protein phosphatase I" evidence="4">
    <location>
        <begin position="7"/>
        <end position="133"/>
    </location>
</feature>
<dbReference type="Pfam" id="PF01451">
    <property type="entry name" value="LMWPc"/>
    <property type="match status" value="1"/>
</dbReference>
<dbReference type="GO" id="GO:0004725">
    <property type="term" value="F:protein tyrosine phosphatase activity"/>
    <property type="evidence" value="ECO:0007669"/>
    <property type="project" value="UniProtKB-EC"/>
</dbReference>
<dbReference type="Proteomes" id="UP001226577">
    <property type="component" value="Unassembled WGS sequence"/>
</dbReference>
<dbReference type="EMBL" id="JAUSRE010000011">
    <property type="protein sequence ID" value="MDP9888907.1"/>
    <property type="molecule type" value="Genomic_DNA"/>
</dbReference>
<protein>
    <submittedName>
        <fullName evidence="5">Protein-tyrosine phosphatase</fullName>
        <ecNumber evidence="5">3.1.3.48</ecNumber>
    </submittedName>
</protein>
<name>A0ABT9RUK0_9MICC</name>
<keyword evidence="2 5" id="KW-0378">Hydrolase</keyword>
<comment type="similarity">
    <text evidence="1">Belongs to the low molecular weight phosphotyrosine protein phosphatase family.</text>
</comment>
<dbReference type="RefSeq" id="WP_307308473.1">
    <property type="nucleotide sequence ID" value="NZ_JAUSRE010000011.1"/>
</dbReference>
<comment type="caution">
    <text evidence="5">The sequence shown here is derived from an EMBL/GenBank/DDBJ whole genome shotgun (WGS) entry which is preliminary data.</text>
</comment>
<dbReference type="SUPFAM" id="SSF52788">
    <property type="entry name" value="Phosphotyrosine protein phosphatases I"/>
    <property type="match status" value="1"/>
</dbReference>
<dbReference type="EC" id="3.1.3.48" evidence="5"/>
<accession>A0ABT9RUK0</accession>
<organism evidence="5 6">
    <name type="scientific">Pseudarthrobacter enclensis</name>
    <dbReference type="NCBI Taxonomy" id="993070"/>
    <lineage>
        <taxon>Bacteria</taxon>
        <taxon>Bacillati</taxon>
        <taxon>Actinomycetota</taxon>
        <taxon>Actinomycetes</taxon>
        <taxon>Micrococcales</taxon>
        <taxon>Micrococcaceae</taxon>
        <taxon>Pseudarthrobacter</taxon>
    </lineage>
</organism>
<evidence type="ECO:0000256" key="2">
    <source>
        <dbReference type="ARBA" id="ARBA00022801"/>
    </source>
</evidence>
<dbReference type="InterPro" id="IPR036196">
    <property type="entry name" value="Ptyr_pPase_sf"/>
</dbReference>
<evidence type="ECO:0000259" key="4">
    <source>
        <dbReference type="SMART" id="SM00226"/>
    </source>
</evidence>
<dbReference type="PANTHER" id="PTHR11717:SF31">
    <property type="entry name" value="LOW MOLECULAR WEIGHT PROTEIN-TYROSINE-PHOSPHATASE ETP-RELATED"/>
    <property type="match status" value="1"/>
</dbReference>
<evidence type="ECO:0000313" key="5">
    <source>
        <dbReference type="EMBL" id="MDP9888907.1"/>
    </source>
</evidence>
<evidence type="ECO:0000256" key="1">
    <source>
        <dbReference type="ARBA" id="ARBA00011063"/>
    </source>
</evidence>
<sequence length="241" mass="25485">MDTSAPVRILTVCTGNICRSPVAERLLQAGLDQVVPGGFHVASAGTRAMVGEPMQPISADIVRTYGGSPDGFAARQLTPKILRGVDLVLTMTSGHRGEVLQLDASLLKRTFTIREFARMLDVLGQRAAEASGAQETREAADGQRGALAGSRGAAVVPSQANASDGDHLLAANAALWRGLPARAAGVRHLSLPADPADNDIVDPYRRAPEVYRDMEDQLAPAIVSILRHARLNAPARTETGR</sequence>
<gene>
    <name evidence="5" type="ORF">J2X98_002500</name>
</gene>
<keyword evidence="3" id="KW-0904">Protein phosphatase</keyword>
<evidence type="ECO:0000256" key="3">
    <source>
        <dbReference type="ARBA" id="ARBA00022912"/>
    </source>
</evidence>
<dbReference type="InterPro" id="IPR023485">
    <property type="entry name" value="Ptyr_pPase"/>
</dbReference>
<dbReference type="SMART" id="SM00226">
    <property type="entry name" value="LMWPc"/>
    <property type="match status" value="1"/>
</dbReference>
<keyword evidence="6" id="KW-1185">Reference proteome</keyword>